<gene>
    <name evidence="2" type="ORF">C7K55_11710</name>
</gene>
<keyword evidence="1" id="KW-0472">Membrane</keyword>
<dbReference type="PANTHER" id="PTHR43649">
    <property type="entry name" value="ARABINOSE-BINDING PROTEIN-RELATED"/>
    <property type="match status" value="1"/>
</dbReference>
<keyword evidence="3" id="KW-1185">Reference proteome</keyword>
<protein>
    <submittedName>
        <fullName evidence="2">ABC transporter substrate-binding protein</fullName>
    </submittedName>
</protein>
<name>A0A2P7MS71_9CYAN</name>
<dbReference type="RefSeq" id="WP_106632918.1">
    <property type="nucleotide sequence ID" value="NZ_PXXO01000016.1"/>
</dbReference>
<evidence type="ECO:0000256" key="1">
    <source>
        <dbReference type="ARBA" id="ARBA00023136"/>
    </source>
</evidence>
<dbReference type="PROSITE" id="PS51318">
    <property type="entry name" value="TAT"/>
    <property type="match status" value="1"/>
</dbReference>
<dbReference type="InterPro" id="IPR006311">
    <property type="entry name" value="TAT_signal"/>
</dbReference>
<dbReference type="AlphaFoldDB" id="A0A2P7MS71"/>
<accession>A0A2P7MS71</accession>
<evidence type="ECO:0000313" key="3">
    <source>
        <dbReference type="Proteomes" id="UP000243002"/>
    </source>
</evidence>
<dbReference type="EMBL" id="PXXO01000016">
    <property type="protein sequence ID" value="PSJ04049.1"/>
    <property type="molecule type" value="Genomic_DNA"/>
</dbReference>
<evidence type="ECO:0000313" key="2">
    <source>
        <dbReference type="EMBL" id="PSJ04049.1"/>
    </source>
</evidence>
<sequence>MALIQTRRRFLELLGGGSAAALLAAGLGSCGRTGPGTDSAATQVLNFWTLDLAPKFNDYLRDLIAAWEGQNPGLQVRWTDVPWSSVERKLLAAVFARTAPDLVNLNPPFAANLASKGGLLDLSEVLPAGAADAYLPAIWEAGRQGQGGQQFAIPWYLTARITMANRRLLERAGYSAPPASWDQVPAYAEAVRRRTGRYALFVTVVPDDSAELLETLVQMGVKLLDGEQRAAFDSPAGRRAFAFWSDLYRRGLLPREVVSQGYRRAIELYQSGDLAQVATGPDFLRNLQTNAPGIAAVTEPFAPLTGASAEANVAVMNLVVPKQSALAAEAARFALFLTNGPNQLAFAEQARVLPSNRQALQQLEASLATAPATALGAGAGAQEALVQRARLLSAQTLRQARVLVPASPGVKRLQAIVYTQLQRAMLGQVASDAALTAAADEWNRYSRARWG</sequence>
<dbReference type="PROSITE" id="PS51257">
    <property type="entry name" value="PROKAR_LIPOPROTEIN"/>
    <property type="match status" value="1"/>
</dbReference>
<dbReference type="Pfam" id="PF01547">
    <property type="entry name" value="SBP_bac_1"/>
    <property type="match status" value="1"/>
</dbReference>
<proteinExistence type="predicted"/>
<dbReference type="Proteomes" id="UP000243002">
    <property type="component" value="Unassembled WGS sequence"/>
</dbReference>
<reference evidence="2 3" key="1">
    <citation type="journal article" date="2018" name="Environ. Microbiol.">
        <title>Ecological and genomic features of two widespread freshwater picocyanobacteria.</title>
        <authorList>
            <person name="Cabello-Yeves P.J."/>
            <person name="Picazo A."/>
            <person name="Camacho A."/>
            <person name="Callieri C."/>
            <person name="Rosselli R."/>
            <person name="Roda-Garcia J.J."/>
            <person name="Coutinho F.H."/>
            <person name="Rodriguez-Valera F."/>
        </authorList>
    </citation>
    <scope>NUCLEOTIDE SEQUENCE [LARGE SCALE GENOMIC DNA]</scope>
    <source>
        <strain evidence="2 3">Tous</strain>
    </source>
</reference>
<dbReference type="InterPro" id="IPR006059">
    <property type="entry name" value="SBP"/>
</dbReference>
<comment type="caution">
    <text evidence="2">The sequence shown here is derived from an EMBL/GenBank/DDBJ whole genome shotgun (WGS) entry which is preliminary data.</text>
</comment>
<dbReference type="PANTHER" id="PTHR43649:SF12">
    <property type="entry name" value="DIACETYLCHITOBIOSE BINDING PROTEIN DASA"/>
    <property type="match status" value="1"/>
</dbReference>
<dbReference type="Gene3D" id="3.40.190.10">
    <property type="entry name" value="Periplasmic binding protein-like II"/>
    <property type="match status" value="1"/>
</dbReference>
<organism evidence="2 3">
    <name type="scientific">Cyanobium usitatum str. Tous</name>
    <dbReference type="NCBI Taxonomy" id="2116684"/>
    <lineage>
        <taxon>Bacteria</taxon>
        <taxon>Bacillati</taxon>
        <taxon>Cyanobacteriota</taxon>
        <taxon>Cyanophyceae</taxon>
        <taxon>Synechococcales</taxon>
        <taxon>Prochlorococcaceae</taxon>
        <taxon>Cyanobium</taxon>
    </lineage>
</organism>
<dbReference type="SUPFAM" id="SSF53850">
    <property type="entry name" value="Periplasmic binding protein-like II"/>
    <property type="match status" value="1"/>
</dbReference>
<dbReference type="OrthoDB" id="9769685at2"/>
<dbReference type="InterPro" id="IPR050490">
    <property type="entry name" value="Bact_solute-bd_prot1"/>
</dbReference>